<name>A0A7Z9BJH5_9CYAN</name>
<sequence>MALIPMNVQINPEVNFSTPNGQKTKPLTLRSEAFTPHSPEGLTTW</sequence>
<evidence type="ECO:0000313" key="2">
    <source>
        <dbReference type="Proteomes" id="UP000184550"/>
    </source>
</evidence>
<reference evidence="1" key="1">
    <citation type="submission" date="2019-10" db="EMBL/GenBank/DDBJ databases">
        <authorList>
            <consortium name="Genoscope - CEA"/>
            <person name="William W."/>
        </authorList>
    </citation>
    <scope>NUCLEOTIDE SEQUENCE [LARGE SCALE GENOMIC DNA]</scope>
    <source>
        <strain evidence="1">BBR_PRJEB10992</strain>
    </source>
</reference>
<evidence type="ECO:0000313" key="1">
    <source>
        <dbReference type="EMBL" id="VXD15432.1"/>
    </source>
</evidence>
<dbReference type="AlphaFoldDB" id="A0A7Z9BJH5"/>
<protein>
    <submittedName>
        <fullName evidence="1">Uncharacterized protein</fullName>
    </submittedName>
</protein>
<dbReference type="Proteomes" id="UP000184550">
    <property type="component" value="Unassembled WGS sequence"/>
</dbReference>
<gene>
    <name evidence="1" type="ORF">PL8927_480011</name>
</gene>
<comment type="caution">
    <text evidence="1">The sequence shown here is derived from an EMBL/GenBank/DDBJ whole genome shotgun (WGS) entry which is preliminary data.</text>
</comment>
<proteinExistence type="predicted"/>
<keyword evidence="2" id="KW-1185">Reference proteome</keyword>
<accession>A0A7Z9BJH5</accession>
<dbReference type="EMBL" id="CZCU02000122">
    <property type="protein sequence ID" value="VXD15432.1"/>
    <property type="molecule type" value="Genomic_DNA"/>
</dbReference>
<organism evidence="1 2">
    <name type="scientific">Planktothrix serta PCC 8927</name>
    <dbReference type="NCBI Taxonomy" id="671068"/>
    <lineage>
        <taxon>Bacteria</taxon>
        <taxon>Bacillati</taxon>
        <taxon>Cyanobacteriota</taxon>
        <taxon>Cyanophyceae</taxon>
        <taxon>Oscillatoriophycideae</taxon>
        <taxon>Oscillatoriales</taxon>
        <taxon>Microcoleaceae</taxon>
        <taxon>Planktothrix</taxon>
    </lineage>
</organism>